<evidence type="ECO:0000313" key="3">
    <source>
        <dbReference type="WBParaSite" id="jg13537"/>
    </source>
</evidence>
<accession>A0A915CY86</accession>
<organism evidence="2 3">
    <name type="scientific">Ditylenchus dipsaci</name>
    <dbReference type="NCBI Taxonomy" id="166011"/>
    <lineage>
        <taxon>Eukaryota</taxon>
        <taxon>Metazoa</taxon>
        <taxon>Ecdysozoa</taxon>
        <taxon>Nematoda</taxon>
        <taxon>Chromadorea</taxon>
        <taxon>Rhabditida</taxon>
        <taxon>Tylenchina</taxon>
        <taxon>Tylenchomorpha</taxon>
        <taxon>Sphaerularioidea</taxon>
        <taxon>Anguinidae</taxon>
        <taxon>Anguininae</taxon>
        <taxon>Ditylenchus</taxon>
    </lineage>
</organism>
<proteinExistence type="predicted"/>
<dbReference type="WBParaSite" id="jg13537">
    <property type="protein sequence ID" value="jg13537"/>
    <property type="gene ID" value="jg13537"/>
</dbReference>
<name>A0A915CY86_9BILA</name>
<evidence type="ECO:0000313" key="2">
    <source>
        <dbReference type="Proteomes" id="UP000887574"/>
    </source>
</evidence>
<sequence length="142" mass="15920">MVAASIKGGPSGVRHDTNSDGDSRYYRNEAQEEERSEKGMSDRYYREPSYNSPTIGSPFDPKMFMRSAASTSFPDTRDSGPLSPPINYYRAAAPTIMDLGCTWTTILMSLSQDTNQMENSGRAHLFSCLECLKYCHTPEKRP</sequence>
<dbReference type="AlphaFoldDB" id="A0A915CY86"/>
<protein>
    <submittedName>
        <fullName evidence="3">Uncharacterized protein</fullName>
    </submittedName>
</protein>
<dbReference type="Proteomes" id="UP000887574">
    <property type="component" value="Unplaced"/>
</dbReference>
<feature type="region of interest" description="Disordered" evidence="1">
    <location>
        <begin position="1"/>
        <end position="62"/>
    </location>
</feature>
<evidence type="ECO:0000256" key="1">
    <source>
        <dbReference type="SAM" id="MobiDB-lite"/>
    </source>
</evidence>
<keyword evidence="2" id="KW-1185">Reference proteome</keyword>
<feature type="compositionally biased region" description="Basic and acidic residues" evidence="1">
    <location>
        <begin position="13"/>
        <end position="46"/>
    </location>
</feature>
<reference evidence="3" key="1">
    <citation type="submission" date="2022-11" db="UniProtKB">
        <authorList>
            <consortium name="WormBaseParasite"/>
        </authorList>
    </citation>
    <scope>IDENTIFICATION</scope>
</reference>